<organism evidence="5 6">
    <name type="scientific">Acuticoccus sediminis</name>
    <dbReference type="NCBI Taxonomy" id="2184697"/>
    <lineage>
        <taxon>Bacteria</taxon>
        <taxon>Pseudomonadati</taxon>
        <taxon>Pseudomonadota</taxon>
        <taxon>Alphaproteobacteria</taxon>
        <taxon>Hyphomicrobiales</taxon>
        <taxon>Amorphaceae</taxon>
        <taxon>Acuticoccus</taxon>
    </lineage>
</organism>
<dbReference type="Proteomes" id="UP000249590">
    <property type="component" value="Unassembled WGS sequence"/>
</dbReference>
<evidence type="ECO:0000256" key="1">
    <source>
        <dbReference type="ARBA" id="ARBA00022603"/>
    </source>
</evidence>
<evidence type="ECO:0000259" key="4">
    <source>
        <dbReference type="Pfam" id="PF13649"/>
    </source>
</evidence>
<evidence type="ECO:0000256" key="3">
    <source>
        <dbReference type="ARBA" id="ARBA00022691"/>
    </source>
</evidence>
<keyword evidence="1" id="KW-0489">Methyltransferase</keyword>
<proteinExistence type="predicted"/>
<gene>
    <name evidence="5" type="ORF">DLJ53_10960</name>
</gene>
<accession>A0A8B2NPU1</accession>
<name>A0A8B2NPU1_9HYPH</name>
<keyword evidence="3" id="KW-0949">S-adenosyl-L-methionine</keyword>
<dbReference type="EMBL" id="QHHQ01000002">
    <property type="protein sequence ID" value="RAI01906.1"/>
    <property type="molecule type" value="Genomic_DNA"/>
</dbReference>
<dbReference type="SUPFAM" id="SSF53335">
    <property type="entry name" value="S-adenosyl-L-methionine-dependent methyltransferases"/>
    <property type="match status" value="1"/>
</dbReference>
<dbReference type="AlphaFoldDB" id="A0A8B2NPU1"/>
<dbReference type="GO" id="GO:0032259">
    <property type="term" value="P:methylation"/>
    <property type="evidence" value="ECO:0007669"/>
    <property type="project" value="UniProtKB-KW"/>
</dbReference>
<dbReference type="RefSeq" id="WP_111345121.1">
    <property type="nucleotide sequence ID" value="NZ_QHHQ01000002.1"/>
</dbReference>
<dbReference type="InterPro" id="IPR041698">
    <property type="entry name" value="Methyltransf_25"/>
</dbReference>
<comment type="caution">
    <text evidence="5">The sequence shown here is derived from an EMBL/GenBank/DDBJ whole genome shotgun (WGS) entry which is preliminary data.</text>
</comment>
<keyword evidence="2" id="KW-0808">Transferase</keyword>
<dbReference type="OrthoDB" id="9800454at2"/>
<keyword evidence="6" id="KW-1185">Reference proteome</keyword>
<dbReference type="Pfam" id="PF13649">
    <property type="entry name" value="Methyltransf_25"/>
    <property type="match status" value="1"/>
</dbReference>
<feature type="domain" description="Methyltransferase" evidence="4">
    <location>
        <begin position="59"/>
        <end position="153"/>
    </location>
</feature>
<sequence length="244" mass="25810">MRSLAARSLVPELLDTLPADDPGAIRSRGDIRRINAISFAAHILAGRMRRHAVAPPRRILDIGCGDGRIMLALARRLASTWPGVAVTLLDRQDIVVPRTLAGFTALGWSAATRGEDVLRPEAFTSGPFDIVVANLFLHHFGDAALAPLLANVAASAGLFVAAEPRRRPLTLVAAQALGAIGANRVTRHDAPASVRAGFRAGELTALWPRSRQVLEERTVGPFTHVFAARGTAAGPAGRPPEDAA</sequence>
<dbReference type="GO" id="GO:0008168">
    <property type="term" value="F:methyltransferase activity"/>
    <property type="evidence" value="ECO:0007669"/>
    <property type="project" value="UniProtKB-KW"/>
</dbReference>
<evidence type="ECO:0000313" key="5">
    <source>
        <dbReference type="EMBL" id="RAI01906.1"/>
    </source>
</evidence>
<dbReference type="CDD" id="cd02440">
    <property type="entry name" value="AdoMet_MTases"/>
    <property type="match status" value="1"/>
</dbReference>
<dbReference type="PANTHER" id="PTHR43464">
    <property type="entry name" value="METHYLTRANSFERASE"/>
    <property type="match status" value="1"/>
</dbReference>
<evidence type="ECO:0000256" key="2">
    <source>
        <dbReference type="ARBA" id="ARBA00022679"/>
    </source>
</evidence>
<dbReference type="PANTHER" id="PTHR43464:SF19">
    <property type="entry name" value="UBIQUINONE BIOSYNTHESIS O-METHYLTRANSFERASE, MITOCHONDRIAL"/>
    <property type="match status" value="1"/>
</dbReference>
<protein>
    <recommendedName>
        <fullName evidence="4">Methyltransferase domain-containing protein</fullName>
    </recommendedName>
</protein>
<dbReference type="InterPro" id="IPR029063">
    <property type="entry name" value="SAM-dependent_MTases_sf"/>
</dbReference>
<reference evidence="5 6" key="1">
    <citation type="submission" date="2018-05" db="EMBL/GenBank/DDBJ databases">
        <title>Acuticoccus sediminis sp. nov., isolated from deep-sea sediment of Indian Ocean.</title>
        <authorList>
            <person name="Liu X."/>
            <person name="Lai Q."/>
            <person name="Du Y."/>
            <person name="Sun F."/>
            <person name="Zhang X."/>
            <person name="Wang S."/>
            <person name="Shao Z."/>
        </authorList>
    </citation>
    <scope>NUCLEOTIDE SEQUENCE [LARGE SCALE GENOMIC DNA]</scope>
    <source>
        <strain evidence="5 6">PTG4-2</strain>
    </source>
</reference>
<evidence type="ECO:0000313" key="6">
    <source>
        <dbReference type="Proteomes" id="UP000249590"/>
    </source>
</evidence>
<dbReference type="Gene3D" id="3.40.50.150">
    <property type="entry name" value="Vaccinia Virus protein VP39"/>
    <property type="match status" value="1"/>
</dbReference>